<feature type="transmembrane region" description="Helical" evidence="2">
    <location>
        <begin position="155"/>
        <end position="173"/>
    </location>
</feature>
<evidence type="ECO:0000313" key="4">
    <source>
        <dbReference type="Proteomes" id="UP000054279"/>
    </source>
</evidence>
<accession>A0A0C9W3H0</accession>
<feature type="transmembrane region" description="Helical" evidence="2">
    <location>
        <begin position="276"/>
        <end position="297"/>
    </location>
</feature>
<feature type="transmembrane region" description="Helical" evidence="2">
    <location>
        <begin position="342"/>
        <end position="365"/>
    </location>
</feature>
<evidence type="ECO:0000256" key="2">
    <source>
        <dbReference type="SAM" id="Phobius"/>
    </source>
</evidence>
<dbReference type="HOGENOM" id="CLU_029564_0_1_1"/>
<dbReference type="Proteomes" id="UP000054279">
    <property type="component" value="Unassembled WGS sequence"/>
</dbReference>
<keyword evidence="2" id="KW-1133">Transmembrane helix</keyword>
<feature type="transmembrane region" description="Helical" evidence="2">
    <location>
        <begin position="193"/>
        <end position="214"/>
    </location>
</feature>
<dbReference type="PANTHER" id="PTHR34391:SF2">
    <property type="entry name" value="TRP C-TERMINAL DOMAIN-CONTAINING PROTEIN"/>
    <property type="match status" value="1"/>
</dbReference>
<dbReference type="AlphaFoldDB" id="A0A0C9W3H0"/>
<sequence>MDVQSHPPYNNPSTSYLTEDVEFKHPYTDEENQDSFKYPPQPRLEDIGLTDPQQSLRPAPTYEKRRPWYSRYLPTSMASRLYLLTVLLQTAVDVSIEADILIQFEDVPPDANQNNTIAQENLKRLPVYLGIFAMAHVFQFILAIDAVVFRNTLQFIFLVIFNGLILIYSGVQISEVRSIFPPNQKGIFSKVPINTLTTIIPIVIALAEVVYIALGWKIYTEFGWKVYKLLGADRRIKKMYAQYQLLESLLKFDVFFWLGFSVQFLGLVLNHSDFEFGLTIAALPLSMLLLLQGHLAARYENKWMMWSFLVGLVAGFAYFSYKLYTTLIRRSEEAFKPVVKSLSIFTIISMILLITTFVYAVFVMLNFERGLKVQLDKSKQNKKRRRTVIDVNGGLSISTHPHRMSIE</sequence>
<feature type="transmembrane region" description="Helical" evidence="2">
    <location>
        <begin position="249"/>
        <end position="269"/>
    </location>
</feature>
<dbReference type="GO" id="GO:0005794">
    <property type="term" value="C:Golgi apparatus"/>
    <property type="evidence" value="ECO:0007669"/>
    <property type="project" value="TreeGrafter"/>
</dbReference>
<reference evidence="3 4" key="1">
    <citation type="submission" date="2014-06" db="EMBL/GenBank/DDBJ databases">
        <title>Evolutionary Origins and Diversification of the Mycorrhizal Mutualists.</title>
        <authorList>
            <consortium name="DOE Joint Genome Institute"/>
            <consortium name="Mycorrhizal Genomics Consortium"/>
            <person name="Kohler A."/>
            <person name="Kuo A."/>
            <person name="Nagy L.G."/>
            <person name="Floudas D."/>
            <person name="Copeland A."/>
            <person name="Barry K.W."/>
            <person name="Cichocki N."/>
            <person name="Veneault-Fourrey C."/>
            <person name="LaButti K."/>
            <person name="Lindquist E.A."/>
            <person name="Lipzen A."/>
            <person name="Lundell T."/>
            <person name="Morin E."/>
            <person name="Murat C."/>
            <person name="Riley R."/>
            <person name="Ohm R."/>
            <person name="Sun H."/>
            <person name="Tunlid A."/>
            <person name="Henrissat B."/>
            <person name="Grigoriev I.V."/>
            <person name="Hibbett D.S."/>
            <person name="Martin F."/>
        </authorList>
    </citation>
    <scope>NUCLEOTIDE SEQUENCE [LARGE SCALE GENOMIC DNA]</scope>
    <source>
        <strain evidence="3 4">SS14</strain>
    </source>
</reference>
<feature type="transmembrane region" description="Helical" evidence="2">
    <location>
        <begin position="127"/>
        <end position="149"/>
    </location>
</feature>
<keyword evidence="4" id="KW-1185">Reference proteome</keyword>
<feature type="region of interest" description="Disordered" evidence="1">
    <location>
        <begin position="1"/>
        <end position="57"/>
    </location>
</feature>
<organism evidence="3 4">
    <name type="scientific">Sphaerobolus stellatus (strain SS14)</name>
    <dbReference type="NCBI Taxonomy" id="990650"/>
    <lineage>
        <taxon>Eukaryota</taxon>
        <taxon>Fungi</taxon>
        <taxon>Dikarya</taxon>
        <taxon>Basidiomycota</taxon>
        <taxon>Agaricomycotina</taxon>
        <taxon>Agaricomycetes</taxon>
        <taxon>Phallomycetidae</taxon>
        <taxon>Geastrales</taxon>
        <taxon>Sphaerobolaceae</taxon>
        <taxon>Sphaerobolus</taxon>
    </lineage>
</organism>
<evidence type="ECO:0000256" key="1">
    <source>
        <dbReference type="SAM" id="MobiDB-lite"/>
    </source>
</evidence>
<dbReference type="EMBL" id="KN837111">
    <property type="protein sequence ID" value="KIJ45746.1"/>
    <property type="molecule type" value="Genomic_DNA"/>
</dbReference>
<name>A0A0C9W3H0_SPHS4</name>
<dbReference type="InterPro" id="IPR040410">
    <property type="entry name" value="UPF0658_Golgi"/>
</dbReference>
<feature type="compositionally biased region" description="Polar residues" evidence="1">
    <location>
        <begin position="7"/>
        <end position="17"/>
    </location>
</feature>
<keyword evidence="2" id="KW-0812">Transmembrane</keyword>
<evidence type="ECO:0000313" key="3">
    <source>
        <dbReference type="EMBL" id="KIJ45746.1"/>
    </source>
</evidence>
<gene>
    <name evidence="3" type="ORF">M422DRAFT_29817</name>
</gene>
<proteinExistence type="predicted"/>
<dbReference type="PANTHER" id="PTHR34391">
    <property type="entry name" value="UPF0658 GOLGI APPARATUS MEMBRANE PROTEIN C1952.10C-RELATED"/>
    <property type="match status" value="1"/>
</dbReference>
<keyword evidence="2" id="KW-0472">Membrane</keyword>
<dbReference type="OrthoDB" id="2448307at2759"/>
<feature type="transmembrane region" description="Helical" evidence="2">
    <location>
        <begin position="303"/>
        <end position="321"/>
    </location>
</feature>
<protein>
    <submittedName>
        <fullName evidence="3">Uncharacterized protein</fullName>
    </submittedName>
</protein>